<comment type="similarity">
    <text evidence="7">Belongs to the Leviviricetes maturation protein family.</text>
</comment>
<gene>
    <name evidence="8" type="ORF">H1Bulk30299_000003</name>
</gene>
<evidence type="ECO:0000256" key="4">
    <source>
        <dbReference type="ARBA" id="ARBA00022844"/>
    </source>
</evidence>
<evidence type="ECO:0000313" key="8">
    <source>
        <dbReference type="EMBL" id="QDH90038.1"/>
    </source>
</evidence>
<protein>
    <submittedName>
        <fullName evidence="8">Uncharacterized protein</fullName>
    </submittedName>
</protein>
<keyword evidence="5" id="KW-1175">Viral attachment to host cell pilus</keyword>
<evidence type="ECO:0000256" key="6">
    <source>
        <dbReference type="ARBA" id="ARBA00023296"/>
    </source>
</evidence>
<sequence length="408" mass="46508">MSKSRNRSFYDGEDVSATRSWVWLEFNSPSSEPHPTPSHHFTYYDSFQDWNNPIGHDGMRRISPCDHFKMRCQSTLVPNCTEILSGGHYAQSYSNLYPLITPDIISNLLNDSSPDGATISAFGLAALNKFSDQVPSIVSLINFIYELREMKDMIPKFATKIRHLPRALNNNFLSIEFAWKPFVGDLVKFTQLFSSVTARLDWLRKNRGKTVPLHYGKQNFWTNPVVGTHIGSKWSYGWSGSGGREDFTADLTMQINDIHASCKLYQRLDGLDDAWAFFRALTSAAGVNNPAKIVWAAIPFSFIVDWFFPVSDWLNRVAVQPFGGAWDLTDCCFSIQQKSQLSIYHEENFDTLYAQRSRVGVVYVDSYRRRLGLPISPLDLQGLDSHKQTLLASLLYSFLDHGKKIKRK</sequence>
<dbReference type="Pfam" id="PF03863">
    <property type="entry name" value="Phage_mat-A"/>
    <property type="match status" value="1"/>
</dbReference>
<keyword evidence="3" id="KW-1161">Viral attachment to host cell</keyword>
<evidence type="ECO:0000256" key="2">
    <source>
        <dbReference type="ARBA" id="ARBA00022581"/>
    </source>
</evidence>
<evidence type="ECO:0000256" key="7">
    <source>
        <dbReference type="ARBA" id="ARBA00035110"/>
    </source>
</evidence>
<dbReference type="InterPro" id="IPR005563">
    <property type="entry name" value="A_protein"/>
</dbReference>
<name>A0A514D8W2_9VIRU</name>
<keyword evidence="6" id="KW-1160">Virus entry into host cell</keyword>
<evidence type="ECO:0000256" key="1">
    <source>
        <dbReference type="ARBA" id="ARBA00004328"/>
    </source>
</evidence>
<keyword evidence="2" id="KW-0945">Host-virus interaction</keyword>
<keyword evidence="4" id="KW-0946">Virion</keyword>
<reference evidence="8" key="1">
    <citation type="submission" date="2019-05" db="EMBL/GenBank/DDBJ databases">
        <title>Metatranscriptomic reconstruction reveals RNA viruses with the potential to shape carbon cycling in soil.</title>
        <authorList>
            <person name="Starr E.P."/>
            <person name="Nuccio E."/>
            <person name="Pett-Ridge J."/>
            <person name="Banfield J.F."/>
            <person name="Firestone M.K."/>
        </authorList>
    </citation>
    <scope>NUCLEOTIDE SEQUENCE</scope>
    <source>
        <strain evidence="8">H1_Bulk_30_scaffold_299</strain>
    </source>
</reference>
<accession>A0A514D8W2</accession>
<dbReference type="GO" id="GO:0039666">
    <property type="term" value="P:virion attachment to host cell pilus"/>
    <property type="evidence" value="ECO:0007669"/>
    <property type="project" value="UniProtKB-KW"/>
</dbReference>
<proteinExistence type="inferred from homology"/>
<evidence type="ECO:0000256" key="5">
    <source>
        <dbReference type="ARBA" id="ARBA00023104"/>
    </source>
</evidence>
<evidence type="ECO:0000256" key="3">
    <source>
        <dbReference type="ARBA" id="ARBA00022804"/>
    </source>
</evidence>
<dbReference type="GO" id="GO:0044423">
    <property type="term" value="C:virion component"/>
    <property type="evidence" value="ECO:0007669"/>
    <property type="project" value="UniProtKB-KW"/>
</dbReference>
<organism evidence="8">
    <name type="scientific">Leviviridae sp</name>
    <dbReference type="NCBI Taxonomy" id="2027243"/>
    <lineage>
        <taxon>Viruses</taxon>
        <taxon>Riboviria</taxon>
        <taxon>Orthornavirae</taxon>
        <taxon>Lenarviricota</taxon>
        <taxon>Leviviricetes</taxon>
        <taxon>Norzivirales</taxon>
        <taxon>Fiersviridae</taxon>
    </lineage>
</organism>
<comment type="subcellular location">
    <subcellularLocation>
        <location evidence="1">Virion</location>
    </subcellularLocation>
</comment>
<dbReference type="EMBL" id="MN035206">
    <property type="protein sequence ID" value="QDH90038.1"/>
    <property type="molecule type" value="Genomic_RNA"/>
</dbReference>